<feature type="signal peptide" evidence="1">
    <location>
        <begin position="1"/>
        <end position="20"/>
    </location>
</feature>
<feature type="chain" id="PRO_5004532857" evidence="1">
    <location>
        <begin position="21"/>
        <end position="632"/>
    </location>
</feature>
<proteinExistence type="predicted"/>
<dbReference type="Gene3D" id="1.50.10.20">
    <property type="match status" value="1"/>
</dbReference>
<organism evidence="2">
    <name type="scientific">uncultured bacterium esnapd14</name>
    <dbReference type="NCBI Taxonomy" id="1366594"/>
    <lineage>
        <taxon>Bacteria</taxon>
        <taxon>environmental samples</taxon>
    </lineage>
</organism>
<dbReference type="InterPro" id="IPR005198">
    <property type="entry name" value="Glyco_hydro_76"/>
</dbReference>
<dbReference type="PANTHER" id="PTHR47791:SF3">
    <property type="entry name" value="MEIOTICALLY UP-REGULATED GENE 191 PROTEIN"/>
    <property type="match status" value="1"/>
</dbReference>
<dbReference type="GO" id="GO:0016787">
    <property type="term" value="F:hydrolase activity"/>
    <property type="evidence" value="ECO:0007669"/>
    <property type="project" value="UniProtKB-KW"/>
</dbReference>
<evidence type="ECO:0000313" key="2">
    <source>
        <dbReference type="EMBL" id="AGS49725.1"/>
    </source>
</evidence>
<dbReference type="PANTHER" id="PTHR47791">
    <property type="entry name" value="MEIOTICALLY UP-REGULATED GENE 191 PROTEIN"/>
    <property type="match status" value="1"/>
</dbReference>
<dbReference type="Pfam" id="PF03663">
    <property type="entry name" value="Glyco_hydro_76"/>
    <property type="match status" value="1"/>
</dbReference>
<keyword evidence="2" id="KW-0378">Hydrolase</keyword>
<dbReference type="AlphaFoldDB" id="S5TL92"/>
<dbReference type="InterPro" id="IPR008928">
    <property type="entry name" value="6-hairpin_glycosidase_sf"/>
</dbReference>
<reference evidence="2" key="1">
    <citation type="journal article" date="2013" name="Proc. Natl. Acad. Sci. U.S.A.">
        <title>Mapping gene clusters within arrayed metagenomic libraries to expand the structural diversity of biomedically relevant natural products.</title>
        <authorList>
            <person name="Owen J.G."/>
            <person name="Reddy B.V."/>
            <person name="Ternei M.A."/>
            <person name="Charlop-Powers Z."/>
            <person name="Calle P.Y."/>
            <person name="Kim J.H."/>
            <person name="Brady S.F."/>
        </authorList>
    </citation>
    <scope>NUCLEOTIDE SEQUENCE</scope>
</reference>
<name>S5TL92_9BACT</name>
<accession>S5TL92</accession>
<keyword evidence="1" id="KW-0732">Signal</keyword>
<dbReference type="InterPro" id="IPR053169">
    <property type="entry name" value="MUG_Protein"/>
</dbReference>
<dbReference type="SUPFAM" id="SSF48208">
    <property type="entry name" value="Six-hairpin glycosidases"/>
    <property type="match status" value="1"/>
</dbReference>
<dbReference type="GO" id="GO:0005975">
    <property type="term" value="P:carbohydrate metabolic process"/>
    <property type="evidence" value="ECO:0007669"/>
    <property type="project" value="InterPro"/>
</dbReference>
<sequence length="632" mass="69118">MICAVALVLAIVLPVVPVHAGPAVQVCQNGVCDGGKDPGTAASDRILQTAQQWSRRIELHVSPADGWMAWASIDNGSPGDEVWLDRRIDGGEDRSLGRTSIPFGQRGWRSQMYWISDPARGLGQVRACGKAWDRPEVACTEYLPSCVSGWCDGLDPAGAQERFGPLSWVWYRKIALHIRTDSRMAWASIDNGSTGDQVWLDRSFDGGATWQSRLGGNGIPHCDPTTTCGWRTWMYTFDDTIGGTRPGMLRACGKAHDRGDIGCTPWAGPNDGIPAVPHTAAVDILMLGYDSNEHQWGPDDGQWLSANALTATIDYMIRTGDRRYAGVPGSIRARYPSGIPDENGFFDDYGWWGLAWVRAYDLTGDSSYLDLARDIAFRVGEAWKGETCGGGLRWKSSSADKNLITNVLYMKLAATLHNHGLGQGYWRDEAQKIWRWLRGGGGRPLLGSSPGLAYDTLHVDNGVCSVDDNYFTFTYNQGVLIGGLAELYVATRAVDTLLWATGVANMATAHPDMLSGNGILHYDPEENTDGLKDRAARYPEDGAAFKGVFVRNLRLLLDVSTSIGHPNSRWAEFLHRQTASIVANDRAGWAEFGFHWEGPIRLSFRVSDTEGSYVTFATQAAAVDAFNASAIL</sequence>
<dbReference type="EMBL" id="KF264553">
    <property type="protein sequence ID" value="AGS49725.1"/>
    <property type="molecule type" value="Genomic_DNA"/>
</dbReference>
<evidence type="ECO:0000256" key="1">
    <source>
        <dbReference type="SAM" id="SignalP"/>
    </source>
</evidence>
<protein>
    <submittedName>
        <fullName evidence="2">Glycosyl hydrolase</fullName>
    </submittedName>
</protein>